<dbReference type="InterPro" id="IPR029068">
    <property type="entry name" value="Glyas_Bleomycin-R_OHBP_Dase"/>
</dbReference>
<evidence type="ECO:0000313" key="3">
    <source>
        <dbReference type="Proteomes" id="UP000000343"/>
    </source>
</evidence>
<protein>
    <submittedName>
        <fullName evidence="2">Glyoxalase family protein</fullName>
    </submittedName>
</protein>
<gene>
    <name evidence="2" type="ordered locus">AciX9_3720</name>
</gene>
<dbReference type="RefSeq" id="WP_013582030.1">
    <property type="nucleotide sequence ID" value="NC_015064.1"/>
</dbReference>
<accession>E8WVW2</accession>
<feature type="domain" description="VOC" evidence="1">
    <location>
        <begin position="3"/>
        <end position="125"/>
    </location>
</feature>
<proteinExistence type="predicted"/>
<dbReference type="Proteomes" id="UP000000343">
    <property type="component" value="Chromosome"/>
</dbReference>
<dbReference type="Gene3D" id="3.10.180.10">
    <property type="entry name" value="2,3-Dihydroxybiphenyl 1,2-Dioxygenase, domain 1"/>
    <property type="match status" value="1"/>
</dbReference>
<dbReference type="EMBL" id="CP002480">
    <property type="protein sequence ID" value="ADW70721.1"/>
    <property type="molecule type" value="Genomic_DNA"/>
</dbReference>
<organism evidence="3">
    <name type="scientific">Granulicella tundricola (strain ATCC BAA-1859 / DSM 23138 / MP5ACTX9)</name>
    <dbReference type="NCBI Taxonomy" id="1198114"/>
    <lineage>
        <taxon>Bacteria</taxon>
        <taxon>Pseudomonadati</taxon>
        <taxon>Acidobacteriota</taxon>
        <taxon>Terriglobia</taxon>
        <taxon>Terriglobales</taxon>
        <taxon>Acidobacteriaceae</taxon>
        <taxon>Granulicella</taxon>
    </lineage>
</organism>
<evidence type="ECO:0000259" key="1">
    <source>
        <dbReference type="PROSITE" id="PS51819"/>
    </source>
</evidence>
<evidence type="ECO:0000313" key="2">
    <source>
        <dbReference type="EMBL" id="ADW70721.1"/>
    </source>
</evidence>
<dbReference type="OrthoDB" id="9804944at2"/>
<dbReference type="eggNOG" id="COG0346">
    <property type="taxonomic scope" value="Bacteria"/>
</dbReference>
<dbReference type="STRING" id="1198114.AciX9_3720"/>
<dbReference type="AlphaFoldDB" id="E8WVW2"/>
<dbReference type="KEGG" id="acm:AciX9_3720"/>
<dbReference type="InterPro" id="IPR037523">
    <property type="entry name" value="VOC_core"/>
</dbReference>
<dbReference type="SUPFAM" id="SSF54593">
    <property type="entry name" value="Glyoxalase/Bleomycin resistance protein/Dihydroxybiphenyl dioxygenase"/>
    <property type="match status" value="1"/>
</dbReference>
<name>E8WVW2_GRATM</name>
<dbReference type="HOGENOM" id="CLU_131565_1_0_0"/>
<keyword evidence="3" id="KW-1185">Reference proteome</keyword>
<dbReference type="PaxDb" id="1198114-AciX9_3720"/>
<sequence>MLAQASVVGFIPVHDFDLAEGFYAGKLGLTVASRDPFALVLTAAGDVMIRCVLTPEFKPQPYTVFGWEVLDITVSAKALNAAGVETLRYPWFEQDADGVWTAPGGAARVAWFNDPFGNVLSLSQHKAATA</sequence>
<dbReference type="PROSITE" id="PS51819">
    <property type="entry name" value="VOC"/>
    <property type="match status" value="1"/>
</dbReference>
<reference evidence="3" key="1">
    <citation type="submission" date="2011-01" db="EMBL/GenBank/DDBJ databases">
        <title>Complete sequence of chromosome of Acidobacterium sp. MP5ACTX9.</title>
        <authorList>
            <consortium name="US DOE Joint Genome Institute"/>
            <person name="Lucas S."/>
            <person name="Copeland A."/>
            <person name="Lapidus A."/>
            <person name="Cheng J.-F."/>
            <person name="Goodwin L."/>
            <person name="Pitluck S."/>
            <person name="Teshima H."/>
            <person name="Detter J.C."/>
            <person name="Han C."/>
            <person name="Tapia R."/>
            <person name="Land M."/>
            <person name="Hauser L."/>
            <person name="Kyrpides N."/>
            <person name="Ivanova N."/>
            <person name="Ovchinnikova G."/>
            <person name="Pagani I."/>
            <person name="Rawat S.R."/>
            <person name="Mannisto M."/>
            <person name="Haggblom M.M."/>
            <person name="Woyke T."/>
        </authorList>
    </citation>
    <scope>NUCLEOTIDE SEQUENCE [LARGE SCALE GENOMIC DNA]</scope>
    <source>
        <strain evidence="3">MP5ACTX9</strain>
    </source>
</reference>